<keyword evidence="12" id="KW-1133">Transmembrane helix</keyword>
<feature type="compositionally biased region" description="Basic and acidic residues" evidence="16">
    <location>
        <begin position="214"/>
        <end position="225"/>
    </location>
</feature>
<evidence type="ECO:0000256" key="16">
    <source>
        <dbReference type="SAM" id="MobiDB-lite"/>
    </source>
</evidence>
<feature type="region of interest" description="Disordered" evidence="16">
    <location>
        <begin position="202"/>
        <end position="261"/>
    </location>
</feature>
<evidence type="ECO:0000256" key="13">
    <source>
        <dbReference type="ARBA" id="ARBA00023134"/>
    </source>
</evidence>
<evidence type="ECO:0000256" key="6">
    <source>
        <dbReference type="ARBA" id="ARBA00022723"/>
    </source>
</evidence>
<feature type="compositionally biased region" description="Polar residues" evidence="16">
    <location>
        <begin position="400"/>
        <end position="424"/>
    </location>
</feature>
<dbReference type="Proteomes" id="UP001341840">
    <property type="component" value="Unassembled WGS sequence"/>
</dbReference>
<evidence type="ECO:0000256" key="7">
    <source>
        <dbReference type="ARBA" id="ARBA00022741"/>
    </source>
</evidence>
<evidence type="ECO:0000259" key="17">
    <source>
        <dbReference type="PROSITE" id="PS51720"/>
    </source>
</evidence>
<keyword evidence="8" id="KW-0378">Hydrolase</keyword>
<evidence type="ECO:0000256" key="1">
    <source>
        <dbReference type="ARBA" id="ARBA00001946"/>
    </source>
</evidence>
<comment type="subcellular location">
    <subcellularLocation>
        <location evidence="15">Plastid</location>
        <location evidence="15">Chloroplast outer membrane</location>
        <topology evidence="15">Single-pass membrane protein</topology>
    </subcellularLocation>
</comment>
<feature type="compositionally biased region" description="Polar residues" evidence="16">
    <location>
        <begin position="455"/>
        <end position="476"/>
    </location>
</feature>
<evidence type="ECO:0000313" key="18">
    <source>
        <dbReference type="EMBL" id="MED6219546.1"/>
    </source>
</evidence>
<feature type="domain" description="AIG1-type G" evidence="17">
    <location>
        <begin position="556"/>
        <end position="654"/>
    </location>
</feature>
<comment type="caution">
    <text evidence="18">The sequence shown here is derived from an EMBL/GenBank/DDBJ whole genome shotgun (WGS) entry which is preliminary data.</text>
</comment>
<proteinExistence type="predicted"/>
<evidence type="ECO:0000256" key="3">
    <source>
        <dbReference type="ARBA" id="ARBA00022528"/>
    </source>
</evidence>
<keyword evidence="19" id="KW-1185">Reference proteome</keyword>
<keyword evidence="2" id="KW-0813">Transport</keyword>
<keyword evidence="11" id="KW-0653">Protein transport</keyword>
<feature type="compositionally biased region" description="Basic and acidic residues" evidence="16">
    <location>
        <begin position="124"/>
        <end position="143"/>
    </location>
</feature>
<feature type="compositionally biased region" description="Basic and acidic residues" evidence="16">
    <location>
        <begin position="98"/>
        <end position="113"/>
    </location>
</feature>
<dbReference type="SUPFAM" id="SSF52540">
    <property type="entry name" value="P-loop containing nucleoside triphosphate hydrolases"/>
    <property type="match status" value="1"/>
</dbReference>
<dbReference type="PROSITE" id="PS51720">
    <property type="entry name" value="G_AIG1"/>
    <property type="match status" value="1"/>
</dbReference>
<dbReference type="PANTHER" id="PTHR10903">
    <property type="entry name" value="GTPASE, IMAP FAMILY MEMBER-RELATED"/>
    <property type="match status" value="1"/>
</dbReference>
<keyword evidence="9" id="KW-1002">Plastid outer membrane</keyword>
<protein>
    <recommendedName>
        <fullName evidence="17">AIG1-type G domain-containing protein</fullName>
    </recommendedName>
</protein>
<evidence type="ECO:0000256" key="4">
    <source>
        <dbReference type="ARBA" id="ARBA00022640"/>
    </source>
</evidence>
<name>A0ABU6ZBS2_9FABA</name>
<feature type="region of interest" description="Disordered" evidence="16">
    <location>
        <begin position="87"/>
        <end position="184"/>
    </location>
</feature>
<feature type="region of interest" description="Disordered" evidence="16">
    <location>
        <begin position="363"/>
        <end position="484"/>
    </location>
</feature>
<evidence type="ECO:0000256" key="8">
    <source>
        <dbReference type="ARBA" id="ARBA00022801"/>
    </source>
</evidence>
<dbReference type="PANTHER" id="PTHR10903:SF135">
    <property type="entry name" value="TRANSLOCASE OF CHLOROPLAST 120, CHLOROPLASTIC-RELATED"/>
    <property type="match status" value="1"/>
</dbReference>
<keyword evidence="7" id="KW-0547">Nucleotide-binding</keyword>
<sequence>MDEVEVFQEAMAPQDHLGDQEAKNNHGDTVDAKGDDAVTINVSPLPVVDEAPSATQDADNFEEAIGVAEESDQRNAEKDELVANYEVGEVGQGPPDSVHLDEVDSGGTEREVSFGESSNIMDDELQRSELNDGKELSDVHTDGETVAQENGAMVDVDSGLVSEKSENEDSGFMTPRENGGVIGEVRITEKVDDSAEFNIESEFNKMSNQDFDAGDLKEGDFDPEFRGNNSNEHLNASAVPYSETQDNSGEEVHENSALGNSEIPEEVVINLKDNTLGTDINIEGTAHDEISSSFGQSTECRDYNNGVAGSDSEHQQAVGGIGVTSPDLRAHDAMEDRELIQATGLSSSLQNSASDEIPVQITTADLKEGTKDDRSQVSSVSNQGDHELSSVSREAEKIQENNAKQMETSQAAREQNSELASSSGEPVAASNPPVRPAGLGRTAPLLEPTPRTVPQPRTNGTVSNTQSRQTEDSSNGETEEYDETREKLQMIRVKFLRLAHRLGQTPHNVVVAQVLYRLGLAEQLRGRNGGRVGAFSFDRASAMAEQLEAAGQEPLDFSCTIMVLGKTGVGKSATINSIFDEVKFNTDAFQTGTKKVQDVVGKVQGIKVRVIDTPGLLPSWTDQRHNEKILQSVKRFINNTPPDIVLYLDSICSS</sequence>
<keyword evidence="4" id="KW-0934">Plastid</keyword>
<dbReference type="Pfam" id="PF04548">
    <property type="entry name" value="AIG1"/>
    <property type="match status" value="1"/>
</dbReference>
<feature type="compositionally biased region" description="Basic and acidic residues" evidence="16">
    <location>
        <begin position="384"/>
        <end position="399"/>
    </location>
</feature>
<evidence type="ECO:0000313" key="19">
    <source>
        <dbReference type="Proteomes" id="UP001341840"/>
    </source>
</evidence>
<accession>A0ABU6ZBS2</accession>
<evidence type="ECO:0000256" key="2">
    <source>
        <dbReference type="ARBA" id="ARBA00022448"/>
    </source>
</evidence>
<evidence type="ECO:0000256" key="14">
    <source>
        <dbReference type="ARBA" id="ARBA00023136"/>
    </source>
</evidence>
<evidence type="ECO:0000256" key="11">
    <source>
        <dbReference type="ARBA" id="ARBA00022927"/>
    </source>
</evidence>
<feature type="region of interest" description="Disordered" evidence="16">
    <location>
        <begin position="288"/>
        <end position="336"/>
    </location>
</feature>
<evidence type="ECO:0000256" key="12">
    <source>
        <dbReference type="ARBA" id="ARBA00022989"/>
    </source>
</evidence>
<feature type="compositionally biased region" description="Basic and acidic residues" evidence="16">
    <location>
        <begin position="16"/>
        <end position="36"/>
    </location>
</feature>
<keyword evidence="5" id="KW-0812">Transmembrane</keyword>
<reference evidence="18 19" key="1">
    <citation type="journal article" date="2023" name="Plants (Basel)">
        <title>Bridging the Gap: Combining Genomics and Transcriptomics Approaches to Understand Stylosanthes scabra, an Orphan Legume from the Brazilian Caatinga.</title>
        <authorList>
            <person name="Ferreira-Neto J.R.C."/>
            <person name="da Silva M.D."/>
            <person name="Binneck E."/>
            <person name="de Melo N.F."/>
            <person name="da Silva R.H."/>
            <person name="de Melo A.L.T.M."/>
            <person name="Pandolfi V."/>
            <person name="Bustamante F.O."/>
            <person name="Brasileiro-Vidal A.C."/>
            <person name="Benko-Iseppon A.M."/>
        </authorList>
    </citation>
    <scope>NUCLEOTIDE SEQUENCE [LARGE SCALE GENOMIC DNA]</scope>
    <source>
        <tissue evidence="18">Leaves</tissue>
    </source>
</reference>
<comment type="cofactor">
    <cofactor evidence="1">
        <name>Mg(2+)</name>
        <dbReference type="ChEBI" id="CHEBI:18420"/>
    </cofactor>
</comment>
<dbReference type="InterPro" id="IPR027417">
    <property type="entry name" value="P-loop_NTPase"/>
</dbReference>
<feature type="region of interest" description="Disordered" evidence="16">
    <location>
        <begin position="1"/>
        <end position="37"/>
    </location>
</feature>
<dbReference type="EMBL" id="JASCZI010272041">
    <property type="protein sequence ID" value="MED6219546.1"/>
    <property type="molecule type" value="Genomic_DNA"/>
</dbReference>
<keyword evidence="14" id="KW-0472">Membrane</keyword>
<feature type="compositionally biased region" description="Basic and acidic residues" evidence="16">
    <location>
        <begin position="365"/>
        <end position="375"/>
    </location>
</feature>
<keyword evidence="3" id="KW-0150">Chloroplast</keyword>
<evidence type="ECO:0000256" key="9">
    <source>
        <dbReference type="ARBA" id="ARBA00022805"/>
    </source>
</evidence>
<keyword evidence="13" id="KW-0342">GTP-binding</keyword>
<evidence type="ECO:0000256" key="5">
    <source>
        <dbReference type="ARBA" id="ARBA00022692"/>
    </source>
</evidence>
<keyword evidence="10" id="KW-0460">Magnesium</keyword>
<evidence type="ECO:0000256" key="10">
    <source>
        <dbReference type="ARBA" id="ARBA00022842"/>
    </source>
</evidence>
<dbReference type="Gene3D" id="3.40.50.300">
    <property type="entry name" value="P-loop containing nucleotide triphosphate hydrolases"/>
    <property type="match status" value="1"/>
</dbReference>
<keyword evidence="6" id="KW-0479">Metal-binding</keyword>
<gene>
    <name evidence="18" type="ORF">PIB30_036706</name>
</gene>
<dbReference type="InterPro" id="IPR045058">
    <property type="entry name" value="GIMA/IAN/Toc"/>
</dbReference>
<dbReference type="InterPro" id="IPR006703">
    <property type="entry name" value="G_AIG1"/>
</dbReference>
<organism evidence="18 19">
    <name type="scientific">Stylosanthes scabra</name>
    <dbReference type="NCBI Taxonomy" id="79078"/>
    <lineage>
        <taxon>Eukaryota</taxon>
        <taxon>Viridiplantae</taxon>
        <taxon>Streptophyta</taxon>
        <taxon>Embryophyta</taxon>
        <taxon>Tracheophyta</taxon>
        <taxon>Spermatophyta</taxon>
        <taxon>Magnoliopsida</taxon>
        <taxon>eudicotyledons</taxon>
        <taxon>Gunneridae</taxon>
        <taxon>Pentapetalae</taxon>
        <taxon>rosids</taxon>
        <taxon>fabids</taxon>
        <taxon>Fabales</taxon>
        <taxon>Fabaceae</taxon>
        <taxon>Papilionoideae</taxon>
        <taxon>50 kb inversion clade</taxon>
        <taxon>dalbergioids sensu lato</taxon>
        <taxon>Dalbergieae</taxon>
        <taxon>Pterocarpus clade</taxon>
        <taxon>Stylosanthes</taxon>
    </lineage>
</organism>
<evidence type="ECO:0000256" key="15">
    <source>
        <dbReference type="ARBA" id="ARBA00023766"/>
    </source>
</evidence>